<gene>
    <name evidence="5" type="ORF">LP52_09085</name>
</gene>
<keyword evidence="6" id="KW-1185">Reference proteome</keyword>
<reference evidence="6" key="1">
    <citation type="journal article" date="2015" name="Chem. Biol.">
        <title>Structure, bioactivity, and resistance mechanism of streptomonomicin, an unusual lasso Peptide from an understudied halophilic actinomycete.</title>
        <authorList>
            <person name="Metelev M."/>
            <person name="Tietz J.I."/>
            <person name="Melby J.O."/>
            <person name="Blair P.M."/>
            <person name="Zhu L."/>
            <person name="Livnat I."/>
            <person name="Severinov K."/>
            <person name="Mitchell D.A."/>
        </authorList>
    </citation>
    <scope>NUCLEOTIDE SEQUENCE [LARGE SCALE GENOMIC DNA]</scope>
    <source>
        <strain evidence="6">YIM 90003</strain>
    </source>
</reference>
<proteinExistence type="inferred from homology"/>
<dbReference type="GO" id="GO:0016491">
    <property type="term" value="F:oxidoreductase activity"/>
    <property type="evidence" value="ECO:0007669"/>
    <property type="project" value="UniProtKB-KW"/>
</dbReference>
<dbReference type="InterPro" id="IPR036291">
    <property type="entry name" value="NAD(P)-bd_dom_sf"/>
</dbReference>
<keyword evidence="3" id="KW-0560">Oxidoreductase</keyword>
<dbReference type="PRINTS" id="PR00080">
    <property type="entry name" value="SDRFAMILY"/>
</dbReference>
<evidence type="ECO:0000313" key="5">
    <source>
        <dbReference type="EMBL" id="KIH99284.1"/>
    </source>
</evidence>
<dbReference type="InterPro" id="IPR002347">
    <property type="entry name" value="SDR_fam"/>
</dbReference>
<protein>
    <submittedName>
        <fullName evidence="5">Short-chain dehydrogenase</fullName>
    </submittedName>
</protein>
<dbReference type="EMBL" id="JROO01000014">
    <property type="protein sequence ID" value="KIH99284.1"/>
    <property type="molecule type" value="Genomic_DNA"/>
</dbReference>
<comment type="caution">
    <text evidence="5">The sequence shown here is derived from an EMBL/GenBank/DDBJ whole genome shotgun (WGS) entry which is preliminary data.</text>
</comment>
<organism evidence="5 6">
    <name type="scientific">Streptomonospora alba</name>
    <dbReference type="NCBI Taxonomy" id="183763"/>
    <lineage>
        <taxon>Bacteria</taxon>
        <taxon>Bacillati</taxon>
        <taxon>Actinomycetota</taxon>
        <taxon>Actinomycetes</taxon>
        <taxon>Streptosporangiales</taxon>
        <taxon>Nocardiopsidaceae</taxon>
        <taxon>Streptomonospora</taxon>
    </lineage>
</organism>
<sequence length="238" mass="24591">MTTTTTLIAGATRGIGLETARRLAEAGHHVFLGARDLARGQEAAQRVGAHALVLDVTDDASVEAAARRVAEETGRLDVLVNNAGITGALQTSAEEITAADLLACYDTNVFGAVRMMHAFTPLLRKSAQPVVVNVSSGLGSLAAATDPDVRAEFAPTWIPVPVYASSKAALNMVTVQYAHAHPEMRINAVDPGHTATDFNGHSGPQTVEEGAEIVVRMAGAGGDAPTGGYFAAAGPVPW</sequence>
<dbReference type="Gene3D" id="3.40.50.720">
    <property type="entry name" value="NAD(P)-binding Rossmann-like Domain"/>
    <property type="match status" value="1"/>
</dbReference>
<name>A0A0C2FJ37_9ACTN</name>
<dbReference type="STRING" id="183763.LP52_09085"/>
<evidence type="ECO:0000256" key="1">
    <source>
        <dbReference type="ARBA" id="ARBA00006484"/>
    </source>
</evidence>
<evidence type="ECO:0000256" key="3">
    <source>
        <dbReference type="ARBA" id="ARBA00023002"/>
    </source>
</evidence>
<keyword evidence="2" id="KW-0521">NADP</keyword>
<dbReference type="OrthoDB" id="9781117at2"/>
<accession>A0A0C2FJ37</accession>
<dbReference type="Proteomes" id="UP000031675">
    <property type="component" value="Unassembled WGS sequence"/>
</dbReference>
<dbReference type="SUPFAM" id="SSF51735">
    <property type="entry name" value="NAD(P)-binding Rossmann-fold domains"/>
    <property type="match status" value="1"/>
</dbReference>
<evidence type="ECO:0000313" key="6">
    <source>
        <dbReference type="Proteomes" id="UP000031675"/>
    </source>
</evidence>
<dbReference type="PANTHER" id="PTHR43490">
    <property type="entry name" value="(+)-NEOMENTHOL DEHYDROGENASE"/>
    <property type="match status" value="1"/>
</dbReference>
<evidence type="ECO:0000256" key="2">
    <source>
        <dbReference type="ARBA" id="ARBA00022857"/>
    </source>
</evidence>
<dbReference type="Pfam" id="PF00106">
    <property type="entry name" value="adh_short"/>
    <property type="match status" value="1"/>
</dbReference>
<dbReference type="PANTHER" id="PTHR43490:SF99">
    <property type="entry name" value="SHORT-CHAIN DEHYDROGENASE_REDUCTASE"/>
    <property type="match status" value="1"/>
</dbReference>
<dbReference type="AlphaFoldDB" id="A0A0C2FJ37"/>
<dbReference type="RefSeq" id="WP_040272449.1">
    <property type="nucleotide sequence ID" value="NZ_JROO01000014.1"/>
</dbReference>
<evidence type="ECO:0000256" key="4">
    <source>
        <dbReference type="RuleBase" id="RU000363"/>
    </source>
</evidence>
<dbReference type="PRINTS" id="PR00081">
    <property type="entry name" value="GDHRDH"/>
</dbReference>
<comment type="similarity">
    <text evidence="1 4">Belongs to the short-chain dehydrogenases/reductases (SDR) family.</text>
</comment>